<feature type="domain" description="J" evidence="1">
    <location>
        <begin position="37"/>
        <end position="119"/>
    </location>
</feature>
<dbReference type="EMBL" id="JARJCW010000030">
    <property type="protein sequence ID" value="KAJ7209479.1"/>
    <property type="molecule type" value="Genomic_DNA"/>
</dbReference>
<dbReference type="InterPro" id="IPR036869">
    <property type="entry name" value="J_dom_sf"/>
</dbReference>
<accession>A0AAD6VH23</accession>
<dbReference type="InterPro" id="IPR050817">
    <property type="entry name" value="DjlA_DnaK_co-chaperone"/>
</dbReference>
<gene>
    <name evidence="2" type="ORF">GGX14DRAFT_451618</name>
</gene>
<dbReference type="AlphaFoldDB" id="A0AAD6VH23"/>
<dbReference type="PRINTS" id="PR00625">
    <property type="entry name" value="JDOMAIN"/>
</dbReference>
<evidence type="ECO:0000313" key="3">
    <source>
        <dbReference type="Proteomes" id="UP001219525"/>
    </source>
</evidence>
<comment type="caution">
    <text evidence="2">The sequence shown here is derived from an EMBL/GenBank/DDBJ whole genome shotgun (WGS) entry which is preliminary data.</text>
</comment>
<dbReference type="Pfam" id="PF00226">
    <property type="entry name" value="DnaJ"/>
    <property type="match status" value="1"/>
</dbReference>
<dbReference type="PANTHER" id="PTHR24074">
    <property type="entry name" value="CO-CHAPERONE PROTEIN DJLA"/>
    <property type="match status" value="1"/>
</dbReference>
<reference evidence="2" key="1">
    <citation type="submission" date="2023-03" db="EMBL/GenBank/DDBJ databases">
        <title>Massive genome expansion in bonnet fungi (Mycena s.s.) driven by repeated elements and novel gene families across ecological guilds.</title>
        <authorList>
            <consortium name="Lawrence Berkeley National Laboratory"/>
            <person name="Harder C.B."/>
            <person name="Miyauchi S."/>
            <person name="Viragh M."/>
            <person name="Kuo A."/>
            <person name="Thoen E."/>
            <person name="Andreopoulos B."/>
            <person name="Lu D."/>
            <person name="Skrede I."/>
            <person name="Drula E."/>
            <person name="Henrissat B."/>
            <person name="Morin E."/>
            <person name="Kohler A."/>
            <person name="Barry K."/>
            <person name="LaButti K."/>
            <person name="Morin E."/>
            <person name="Salamov A."/>
            <person name="Lipzen A."/>
            <person name="Mereny Z."/>
            <person name="Hegedus B."/>
            <person name="Baldrian P."/>
            <person name="Stursova M."/>
            <person name="Weitz H."/>
            <person name="Taylor A."/>
            <person name="Grigoriev I.V."/>
            <person name="Nagy L.G."/>
            <person name="Martin F."/>
            <person name="Kauserud H."/>
        </authorList>
    </citation>
    <scope>NUCLEOTIDE SEQUENCE</scope>
    <source>
        <strain evidence="2">9144</strain>
    </source>
</reference>
<sequence>MLRPFGFRQLYKPVPHVKHASNKALFPALFPAHPNPTPHQIFRLPRNASPADIKARYLDLVRIYHPDKCDSSVPSEVAHARFRAITAAYNTLRHGSTLPEQDTTKPVTPTARAMYKRKRNLYSGPQLADDSWKDKIIVVGVIFAAFCFVIQSAATRRALLLEDATVRLAENGPSEDARLAEEVAI</sequence>
<dbReference type="SUPFAM" id="SSF46565">
    <property type="entry name" value="Chaperone J-domain"/>
    <property type="match status" value="1"/>
</dbReference>
<dbReference type="Gene3D" id="1.10.287.110">
    <property type="entry name" value="DnaJ domain"/>
    <property type="match status" value="1"/>
</dbReference>
<dbReference type="SMART" id="SM00271">
    <property type="entry name" value="DnaJ"/>
    <property type="match status" value="1"/>
</dbReference>
<dbReference type="CDD" id="cd06257">
    <property type="entry name" value="DnaJ"/>
    <property type="match status" value="1"/>
</dbReference>
<evidence type="ECO:0000259" key="1">
    <source>
        <dbReference type="PROSITE" id="PS50076"/>
    </source>
</evidence>
<dbReference type="InterPro" id="IPR001623">
    <property type="entry name" value="DnaJ_domain"/>
</dbReference>
<keyword evidence="3" id="KW-1185">Reference proteome</keyword>
<dbReference type="PROSITE" id="PS50076">
    <property type="entry name" value="DNAJ_2"/>
    <property type="match status" value="1"/>
</dbReference>
<evidence type="ECO:0000313" key="2">
    <source>
        <dbReference type="EMBL" id="KAJ7209479.1"/>
    </source>
</evidence>
<organism evidence="2 3">
    <name type="scientific">Mycena pura</name>
    <dbReference type="NCBI Taxonomy" id="153505"/>
    <lineage>
        <taxon>Eukaryota</taxon>
        <taxon>Fungi</taxon>
        <taxon>Dikarya</taxon>
        <taxon>Basidiomycota</taxon>
        <taxon>Agaricomycotina</taxon>
        <taxon>Agaricomycetes</taxon>
        <taxon>Agaricomycetidae</taxon>
        <taxon>Agaricales</taxon>
        <taxon>Marasmiineae</taxon>
        <taxon>Mycenaceae</taxon>
        <taxon>Mycena</taxon>
    </lineage>
</organism>
<protein>
    <recommendedName>
        <fullName evidence="1">J domain-containing protein</fullName>
    </recommendedName>
</protein>
<proteinExistence type="predicted"/>
<name>A0AAD6VH23_9AGAR</name>
<dbReference type="Proteomes" id="UP001219525">
    <property type="component" value="Unassembled WGS sequence"/>
</dbReference>